<dbReference type="GO" id="GO:0015948">
    <property type="term" value="P:methanogenesis"/>
    <property type="evidence" value="ECO:0007669"/>
    <property type="project" value="InterPro"/>
</dbReference>
<dbReference type="GO" id="GO:0008705">
    <property type="term" value="F:methionine synthase activity"/>
    <property type="evidence" value="ECO:0007669"/>
    <property type="project" value="TreeGrafter"/>
</dbReference>
<dbReference type="CDD" id="cd02070">
    <property type="entry name" value="corrinoid_protein_B12-BD"/>
    <property type="match status" value="1"/>
</dbReference>
<feature type="domain" description="B12-binding" evidence="4">
    <location>
        <begin position="91"/>
        <end position="214"/>
    </location>
</feature>
<dbReference type="InterPro" id="IPR012741">
    <property type="entry name" value="Corrinoid_p"/>
</dbReference>
<dbReference type="SMART" id="SM01018">
    <property type="entry name" value="B12-binding_2"/>
    <property type="match status" value="1"/>
</dbReference>
<dbReference type="InterPro" id="IPR003759">
    <property type="entry name" value="Cbl-bd_cap"/>
</dbReference>
<dbReference type="GO" id="GO:0031419">
    <property type="term" value="F:cobalamin binding"/>
    <property type="evidence" value="ECO:0007669"/>
    <property type="project" value="InterPro"/>
</dbReference>
<reference evidence="6" key="1">
    <citation type="journal article" date="2020" name="mSystems">
        <title>Genome- and Community-Level Interaction Insights into Carbon Utilization and Element Cycling Functions of Hydrothermarchaeota in Hydrothermal Sediment.</title>
        <authorList>
            <person name="Zhou Z."/>
            <person name="Liu Y."/>
            <person name="Xu W."/>
            <person name="Pan J."/>
            <person name="Luo Z.H."/>
            <person name="Li M."/>
        </authorList>
    </citation>
    <scope>NUCLEOTIDE SEQUENCE [LARGE SCALE GENOMIC DNA]</scope>
    <source>
        <strain evidence="6">SpSt-732</strain>
    </source>
</reference>
<gene>
    <name evidence="6" type="ORF">ENV14_00850</name>
</gene>
<dbReference type="GO" id="GO:0050897">
    <property type="term" value="F:cobalt ion binding"/>
    <property type="evidence" value="ECO:0007669"/>
    <property type="project" value="InterPro"/>
</dbReference>
<dbReference type="InterPro" id="IPR036594">
    <property type="entry name" value="Meth_synthase_dom"/>
</dbReference>
<dbReference type="EMBL" id="DTFF01000009">
    <property type="protein sequence ID" value="HGI86938.1"/>
    <property type="molecule type" value="Genomic_DNA"/>
</dbReference>
<dbReference type="GO" id="GO:0046653">
    <property type="term" value="P:tetrahydrofolate metabolic process"/>
    <property type="evidence" value="ECO:0007669"/>
    <property type="project" value="TreeGrafter"/>
</dbReference>
<keyword evidence="3" id="KW-0170">Cobalt</keyword>
<evidence type="ECO:0000259" key="4">
    <source>
        <dbReference type="PROSITE" id="PS51332"/>
    </source>
</evidence>
<dbReference type="AlphaFoldDB" id="A0A7C4FBD6"/>
<dbReference type="Pfam" id="PF02310">
    <property type="entry name" value="B12-binding"/>
    <property type="match status" value="1"/>
</dbReference>
<evidence type="ECO:0000256" key="2">
    <source>
        <dbReference type="ARBA" id="ARBA00022723"/>
    </source>
</evidence>
<dbReference type="FunFam" id="3.40.50.280:FF:000003">
    <property type="entry name" value="Dimethylamine methyltransferase corrinoid protein"/>
    <property type="match status" value="1"/>
</dbReference>
<proteinExistence type="inferred from homology"/>
<organism evidence="6">
    <name type="scientific">Ignisphaera aggregans</name>
    <dbReference type="NCBI Taxonomy" id="334771"/>
    <lineage>
        <taxon>Archaea</taxon>
        <taxon>Thermoproteota</taxon>
        <taxon>Thermoprotei</taxon>
        <taxon>Desulfurococcales</taxon>
        <taxon>Desulfurococcaceae</taxon>
        <taxon>Ignisphaera</taxon>
    </lineage>
</organism>
<feature type="domain" description="B12-binding N-terminal" evidence="5">
    <location>
        <begin position="1"/>
        <end position="89"/>
    </location>
</feature>
<evidence type="ECO:0000259" key="5">
    <source>
        <dbReference type="PROSITE" id="PS51337"/>
    </source>
</evidence>
<name>A0A7C4FBD6_9CREN</name>
<dbReference type="Gene3D" id="1.10.1240.10">
    <property type="entry name" value="Methionine synthase domain"/>
    <property type="match status" value="1"/>
</dbReference>
<dbReference type="PROSITE" id="PS51332">
    <property type="entry name" value="B12_BINDING"/>
    <property type="match status" value="1"/>
</dbReference>
<dbReference type="GO" id="GO:0050667">
    <property type="term" value="P:homocysteine metabolic process"/>
    <property type="evidence" value="ECO:0007669"/>
    <property type="project" value="TreeGrafter"/>
</dbReference>
<accession>A0A7C4FBD6</accession>
<dbReference type="GO" id="GO:0005829">
    <property type="term" value="C:cytosol"/>
    <property type="evidence" value="ECO:0007669"/>
    <property type="project" value="TreeGrafter"/>
</dbReference>
<dbReference type="PROSITE" id="PS51337">
    <property type="entry name" value="B12_BINDING_NTER"/>
    <property type="match status" value="1"/>
</dbReference>
<dbReference type="Gene3D" id="3.40.50.280">
    <property type="entry name" value="Cobalamin-binding domain"/>
    <property type="match status" value="1"/>
</dbReference>
<dbReference type="InterPro" id="IPR036724">
    <property type="entry name" value="Cobalamin-bd_sf"/>
</dbReference>
<evidence type="ECO:0000313" key="6">
    <source>
        <dbReference type="EMBL" id="HGI86938.1"/>
    </source>
</evidence>
<dbReference type="InterPro" id="IPR050554">
    <property type="entry name" value="Met_Synthase/Corrinoid"/>
</dbReference>
<dbReference type="SUPFAM" id="SSF52242">
    <property type="entry name" value="Cobalamin (vitamin B12)-binding domain"/>
    <property type="match status" value="1"/>
</dbReference>
<protein>
    <submittedName>
        <fullName evidence="6">Cobalamin-binding protein</fullName>
    </submittedName>
</protein>
<evidence type="ECO:0000256" key="1">
    <source>
        <dbReference type="ARBA" id="ARBA00010854"/>
    </source>
</evidence>
<dbReference type="InterPro" id="IPR006158">
    <property type="entry name" value="Cobalamin-bd"/>
</dbReference>
<dbReference type="Pfam" id="PF02607">
    <property type="entry name" value="B12-binding_2"/>
    <property type="match status" value="1"/>
</dbReference>
<sequence length="214" mass="23730">MSNILEEIRDSLANLDLEKTIELVNKALNQGVDVMDIIERGLAEGMKLIGEMYERGEYFVADMIVAAEIFNEAMRIVKPMILESKKKFKPLGRVVIGTVYGDIHDIGKNLVATVLEANGFEVIDLGIDVTVEKFVEAVKKHQPDILGMSALLTTTMPHMREVIEALKKEGLREKVKVIVGGAPVTEQFAREIGADGYAENAFKAVEVCKRLINK</sequence>
<dbReference type="PANTHER" id="PTHR45833">
    <property type="entry name" value="METHIONINE SYNTHASE"/>
    <property type="match status" value="1"/>
</dbReference>
<comment type="caution">
    <text evidence="6">The sequence shown here is derived from an EMBL/GenBank/DDBJ whole genome shotgun (WGS) entry which is preliminary data.</text>
</comment>
<dbReference type="SUPFAM" id="SSF47644">
    <property type="entry name" value="Methionine synthase domain"/>
    <property type="match status" value="1"/>
</dbReference>
<dbReference type="NCBIfam" id="TIGR02370">
    <property type="entry name" value="pyl_corrinoid"/>
    <property type="match status" value="1"/>
</dbReference>
<dbReference type="PANTHER" id="PTHR45833:SF1">
    <property type="entry name" value="METHIONINE SYNTHASE"/>
    <property type="match status" value="1"/>
</dbReference>
<keyword evidence="2" id="KW-0479">Metal-binding</keyword>
<evidence type="ECO:0000256" key="3">
    <source>
        <dbReference type="ARBA" id="ARBA00023285"/>
    </source>
</evidence>
<comment type="similarity">
    <text evidence="1">Belongs to the methylamine corrinoid protein family.</text>
</comment>